<dbReference type="InterPro" id="IPR010869">
    <property type="entry name" value="DUF1501"/>
</dbReference>
<keyword evidence="2" id="KW-1185">Reference proteome</keyword>
<accession>A0A517ZUZ1</accession>
<dbReference type="KEGG" id="sdyn:Mal52_48210"/>
<evidence type="ECO:0000313" key="2">
    <source>
        <dbReference type="Proteomes" id="UP000319383"/>
    </source>
</evidence>
<dbReference type="AlphaFoldDB" id="A0A517ZUZ1"/>
<dbReference type="SUPFAM" id="SSF53649">
    <property type="entry name" value="Alkaline phosphatase-like"/>
    <property type="match status" value="1"/>
</dbReference>
<reference evidence="1 2" key="1">
    <citation type="submission" date="2019-02" db="EMBL/GenBank/DDBJ databases">
        <title>Deep-cultivation of Planctomycetes and their phenomic and genomic characterization uncovers novel biology.</title>
        <authorList>
            <person name="Wiegand S."/>
            <person name="Jogler M."/>
            <person name="Boedeker C."/>
            <person name="Pinto D."/>
            <person name="Vollmers J."/>
            <person name="Rivas-Marin E."/>
            <person name="Kohn T."/>
            <person name="Peeters S.H."/>
            <person name="Heuer A."/>
            <person name="Rast P."/>
            <person name="Oberbeckmann S."/>
            <person name="Bunk B."/>
            <person name="Jeske O."/>
            <person name="Meyerdierks A."/>
            <person name="Storesund J.E."/>
            <person name="Kallscheuer N."/>
            <person name="Luecker S."/>
            <person name="Lage O.M."/>
            <person name="Pohl T."/>
            <person name="Merkel B.J."/>
            <person name="Hornburger P."/>
            <person name="Mueller R.-W."/>
            <person name="Bruemmer F."/>
            <person name="Labrenz M."/>
            <person name="Spormann A.M."/>
            <person name="Op den Camp H."/>
            <person name="Overmann J."/>
            <person name="Amann R."/>
            <person name="Jetten M.S.M."/>
            <person name="Mascher T."/>
            <person name="Medema M.H."/>
            <person name="Devos D.P."/>
            <person name="Kaster A.-K."/>
            <person name="Ovreas L."/>
            <person name="Rohde M."/>
            <person name="Galperin M.Y."/>
            <person name="Jogler C."/>
        </authorList>
    </citation>
    <scope>NUCLEOTIDE SEQUENCE [LARGE SCALE GENOMIC DNA]</scope>
    <source>
        <strain evidence="1 2">Mal52</strain>
    </source>
</reference>
<dbReference type="InterPro" id="IPR017850">
    <property type="entry name" value="Alkaline_phosphatase_core_sf"/>
</dbReference>
<proteinExistence type="predicted"/>
<dbReference type="InterPro" id="IPR006311">
    <property type="entry name" value="TAT_signal"/>
</dbReference>
<evidence type="ECO:0000313" key="1">
    <source>
        <dbReference type="EMBL" id="QDU46303.1"/>
    </source>
</evidence>
<evidence type="ECO:0008006" key="3">
    <source>
        <dbReference type="Google" id="ProtNLM"/>
    </source>
</evidence>
<dbReference type="EMBL" id="CP036276">
    <property type="protein sequence ID" value="QDU46303.1"/>
    <property type="molecule type" value="Genomic_DNA"/>
</dbReference>
<dbReference type="Proteomes" id="UP000319383">
    <property type="component" value="Chromosome"/>
</dbReference>
<organism evidence="1 2">
    <name type="scientific">Symmachiella dynata</name>
    <dbReference type="NCBI Taxonomy" id="2527995"/>
    <lineage>
        <taxon>Bacteria</taxon>
        <taxon>Pseudomonadati</taxon>
        <taxon>Planctomycetota</taxon>
        <taxon>Planctomycetia</taxon>
        <taxon>Planctomycetales</taxon>
        <taxon>Planctomycetaceae</taxon>
        <taxon>Symmachiella</taxon>
    </lineage>
</organism>
<sequence>MAPVRCPGPVNRREFLRIGSLALGGATLSEISAGRAAAGTLNSDTSVILCYLHGGPSQLETYDLKPHAPVETRSVFSPISTSVPGMDICEHFPLQAKIADKFSIVRSLNHDVGIHSDGGIIVCTGKRPAVLDPTSQSKSEHPDIGSIVSRVRGGHRSGMPQYVATPSSFYFTRPTYLGVAQQPFVVGNPAAKSYAPPELKIAPQLQERGLDDRKALLAQFDRFRSDLDLNEALAGTDAFRQHAFNMLTTPQVAEAFDINQEPDKLRDQYGRNMWGQSFLLARRLAEAGTGVVSLMMNSPKSGEEFTNWDDHPGNAGRPGHFATFMRTRLPYLDQALTTMIEDIWDRGLNRRIMVVVVGEFGRTPRIRKGAPNDSVGRDHWPNAYSALISGGDLQMGRVIGATDSKAAYPVESPHSPQDLLATVYRHLGVDYTQQFVDYGGRPISILPFGEPIAGLL</sequence>
<dbReference type="PANTHER" id="PTHR43737:SF1">
    <property type="entry name" value="DUF1501 DOMAIN-CONTAINING PROTEIN"/>
    <property type="match status" value="1"/>
</dbReference>
<dbReference type="Pfam" id="PF07394">
    <property type="entry name" value="DUF1501"/>
    <property type="match status" value="1"/>
</dbReference>
<dbReference type="RefSeq" id="WP_145378832.1">
    <property type="nucleotide sequence ID" value="NZ_CP036276.1"/>
</dbReference>
<dbReference type="PANTHER" id="PTHR43737">
    <property type="entry name" value="BLL7424 PROTEIN"/>
    <property type="match status" value="1"/>
</dbReference>
<protein>
    <recommendedName>
        <fullName evidence="3">DUF1501 domain-containing protein</fullName>
    </recommendedName>
</protein>
<name>A0A517ZUZ1_9PLAN</name>
<dbReference type="PROSITE" id="PS51318">
    <property type="entry name" value="TAT"/>
    <property type="match status" value="1"/>
</dbReference>
<gene>
    <name evidence="1" type="ORF">Mal52_48210</name>
</gene>